<comment type="caution">
    <text evidence="1">The sequence shown here is derived from an EMBL/GenBank/DDBJ whole genome shotgun (WGS) entry which is preliminary data.</text>
</comment>
<organism evidence="1 2">
    <name type="scientific">Serpentinicella alkaliphila</name>
    <dbReference type="NCBI Taxonomy" id="1734049"/>
    <lineage>
        <taxon>Bacteria</taxon>
        <taxon>Bacillati</taxon>
        <taxon>Bacillota</taxon>
        <taxon>Clostridia</taxon>
        <taxon>Peptostreptococcales</taxon>
        <taxon>Natronincolaceae</taxon>
        <taxon>Serpentinicella</taxon>
    </lineage>
</organism>
<keyword evidence="2" id="KW-1185">Reference proteome</keyword>
<accession>A0A4V2T583</accession>
<dbReference type="EMBL" id="SLYC01000001">
    <property type="protein sequence ID" value="TCQ08154.1"/>
    <property type="molecule type" value="Genomic_DNA"/>
</dbReference>
<dbReference type="AlphaFoldDB" id="A0A4V2T583"/>
<name>A0A4V2T583_9FIRM</name>
<proteinExistence type="predicted"/>
<reference evidence="1 2" key="1">
    <citation type="submission" date="2019-03" db="EMBL/GenBank/DDBJ databases">
        <title>Genomic Encyclopedia of Type Strains, Phase IV (KMG-IV): sequencing the most valuable type-strain genomes for metagenomic binning, comparative biology and taxonomic classification.</title>
        <authorList>
            <person name="Goeker M."/>
        </authorList>
    </citation>
    <scope>NUCLEOTIDE SEQUENCE [LARGE SCALE GENOMIC DNA]</scope>
    <source>
        <strain evidence="1 2">DSM 100013</strain>
    </source>
</reference>
<protein>
    <submittedName>
        <fullName evidence="1">Uncharacterized protein</fullName>
    </submittedName>
</protein>
<evidence type="ECO:0000313" key="1">
    <source>
        <dbReference type="EMBL" id="TCQ08154.1"/>
    </source>
</evidence>
<sequence>MGRMAKKQLRKEKNIKVTYILLAIFILLIVGLSLVDKTIGHITGNNDIRAIDIEVENDIAIVHFLGNEYDIDYVDIAVEIRSKLEEAYEVTLDNIIAIKERILSINVGG</sequence>
<evidence type="ECO:0000313" key="2">
    <source>
        <dbReference type="Proteomes" id="UP000295504"/>
    </source>
</evidence>
<dbReference type="Proteomes" id="UP000295504">
    <property type="component" value="Unassembled WGS sequence"/>
</dbReference>
<gene>
    <name evidence="1" type="ORF">EDD79_1001243</name>
</gene>